<evidence type="ECO:0000313" key="5">
    <source>
        <dbReference type="EMBL" id="RGL11718.1"/>
    </source>
</evidence>
<evidence type="ECO:0000256" key="2">
    <source>
        <dbReference type="ARBA" id="ARBA00023002"/>
    </source>
</evidence>
<evidence type="ECO:0000259" key="3">
    <source>
        <dbReference type="Pfam" id="PF01408"/>
    </source>
</evidence>
<dbReference type="SUPFAM" id="SSF51735">
    <property type="entry name" value="NAD(P)-binding Rossmann-fold domains"/>
    <property type="match status" value="1"/>
</dbReference>
<dbReference type="Gene3D" id="3.40.50.720">
    <property type="entry name" value="NAD(P)-binding Rossmann-like Domain"/>
    <property type="match status" value="1"/>
</dbReference>
<sequence>MECIRWGILGAGSIAHRFAAALERVEGAELVAISGRNAERLSAFAEKHRVDMGKCYASASDNGWKAHERLLLDDDVDAVYIALPHGLHATWSCRALSAGKAVLCEKPAVLAGAQADEVARAARESGALFMEAMKPRFTPVRSRVHELLDSGELGAVASVDVAHSLDYGELRDSYLLDSDQGGTLYDLGCYGVAWTEDILAGDVAVERAEVRWIEGRGGSSVDIADEVRLRIGDVPVRLDFSGDSQTYKVECRIDCERGTILVPMFHRPSSLVVTRGNGGPMIEDMPLVVDDFYGEIAHFCGLMRSGKSESPIMPLASTVRTAQIIDAIRAAWDPRPVLHQA</sequence>
<dbReference type="GO" id="GO:0016491">
    <property type="term" value="F:oxidoreductase activity"/>
    <property type="evidence" value="ECO:0007669"/>
    <property type="project" value="UniProtKB-KW"/>
</dbReference>
<dbReference type="RefSeq" id="WP_117679065.1">
    <property type="nucleotide sequence ID" value="NZ_CAJJKC010000003.1"/>
</dbReference>
<dbReference type="InterPro" id="IPR000683">
    <property type="entry name" value="Gfo/Idh/MocA-like_OxRdtase_N"/>
</dbReference>
<dbReference type="AlphaFoldDB" id="A0A3E4QXS5"/>
<dbReference type="InterPro" id="IPR050984">
    <property type="entry name" value="Gfo/Idh/MocA_domain"/>
</dbReference>
<gene>
    <name evidence="5" type="ORF">DXC81_02755</name>
</gene>
<dbReference type="Pfam" id="PF01408">
    <property type="entry name" value="GFO_IDH_MocA"/>
    <property type="match status" value="1"/>
</dbReference>
<name>A0A3E4QXS5_9ACTN</name>
<dbReference type="PANTHER" id="PTHR22604:SF105">
    <property type="entry name" value="TRANS-1,2-DIHYDROBENZENE-1,2-DIOL DEHYDROGENASE"/>
    <property type="match status" value="1"/>
</dbReference>
<dbReference type="GO" id="GO:0000166">
    <property type="term" value="F:nucleotide binding"/>
    <property type="evidence" value="ECO:0007669"/>
    <property type="project" value="InterPro"/>
</dbReference>
<dbReference type="SUPFAM" id="SSF55347">
    <property type="entry name" value="Glyceraldehyde-3-phosphate dehydrogenase-like, C-terminal domain"/>
    <property type="match status" value="1"/>
</dbReference>
<feature type="domain" description="Gfo/Idh/MocA-like oxidoreductase N-terminal" evidence="3">
    <location>
        <begin position="4"/>
        <end position="131"/>
    </location>
</feature>
<feature type="domain" description="GFO/IDH/MocA-like oxidoreductase" evidence="4">
    <location>
        <begin position="143"/>
        <end position="260"/>
    </location>
</feature>
<accession>A0A3E4QXS5</accession>
<evidence type="ECO:0000313" key="6">
    <source>
        <dbReference type="Proteomes" id="UP000260943"/>
    </source>
</evidence>
<dbReference type="Pfam" id="PF22725">
    <property type="entry name" value="GFO_IDH_MocA_C3"/>
    <property type="match status" value="1"/>
</dbReference>
<dbReference type="InterPro" id="IPR055170">
    <property type="entry name" value="GFO_IDH_MocA-like_dom"/>
</dbReference>
<evidence type="ECO:0000259" key="4">
    <source>
        <dbReference type="Pfam" id="PF22725"/>
    </source>
</evidence>
<comment type="similarity">
    <text evidence="1">Belongs to the Gfo/Idh/MocA family.</text>
</comment>
<reference evidence="5 6" key="1">
    <citation type="submission" date="2018-08" db="EMBL/GenBank/DDBJ databases">
        <title>A genome reference for cultivated species of the human gut microbiota.</title>
        <authorList>
            <person name="Zou Y."/>
            <person name="Xue W."/>
            <person name="Luo G."/>
        </authorList>
    </citation>
    <scope>NUCLEOTIDE SEQUENCE [LARGE SCALE GENOMIC DNA]</scope>
    <source>
        <strain evidence="5 6">TF08-14</strain>
    </source>
</reference>
<dbReference type="Proteomes" id="UP000260943">
    <property type="component" value="Unassembled WGS sequence"/>
</dbReference>
<proteinExistence type="inferred from homology"/>
<comment type="caution">
    <text evidence="5">The sequence shown here is derived from an EMBL/GenBank/DDBJ whole genome shotgun (WGS) entry which is preliminary data.</text>
</comment>
<keyword evidence="2" id="KW-0560">Oxidoreductase</keyword>
<dbReference type="InterPro" id="IPR036291">
    <property type="entry name" value="NAD(P)-bd_dom_sf"/>
</dbReference>
<organism evidence="5 6">
    <name type="scientific">Collinsella tanakaei</name>
    <dbReference type="NCBI Taxonomy" id="626935"/>
    <lineage>
        <taxon>Bacteria</taxon>
        <taxon>Bacillati</taxon>
        <taxon>Actinomycetota</taxon>
        <taxon>Coriobacteriia</taxon>
        <taxon>Coriobacteriales</taxon>
        <taxon>Coriobacteriaceae</taxon>
        <taxon>Collinsella</taxon>
    </lineage>
</organism>
<dbReference type="Gene3D" id="3.30.360.10">
    <property type="entry name" value="Dihydrodipicolinate Reductase, domain 2"/>
    <property type="match status" value="1"/>
</dbReference>
<evidence type="ECO:0000256" key="1">
    <source>
        <dbReference type="ARBA" id="ARBA00010928"/>
    </source>
</evidence>
<dbReference type="PANTHER" id="PTHR22604">
    <property type="entry name" value="OXIDOREDUCTASES"/>
    <property type="match status" value="1"/>
</dbReference>
<dbReference type="EMBL" id="QSRJ01000002">
    <property type="protein sequence ID" value="RGL11718.1"/>
    <property type="molecule type" value="Genomic_DNA"/>
</dbReference>
<protein>
    <submittedName>
        <fullName evidence="5">Gfo/Idh/MocA family oxidoreductase</fullName>
    </submittedName>
</protein>